<dbReference type="Gene3D" id="3.40.50.2300">
    <property type="match status" value="1"/>
</dbReference>
<evidence type="ECO:0000256" key="2">
    <source>
        <dbReference type="PROSITE-ProRule" id="PRU00169"/>
    </source>
</evidence>
<name>A0A235FDX5_9BACL</name>
<dbReference type="GO" id="GO:0000160">
    <property type="term" value="P:phosphorelay signal transduction system"/>
    <property type="evidence" value="ECO:0007669"/>
    <property type="project" value="InterPro"/>
</dbReference>
<keyword evidence="1" id="KW-0378">Hydrolase</keyword>
<dbReference type="Pfam" id="PF07228">
    <property type="entry name" value="SpoIIE"/>
    <property type="match status" value="1"/>
</dbReference>
<accession>A0A235FDX5</accession>
<reference evidence="4 5" key="1">
    <citation type="submission" date="2017-07" db="EMBL/GenBank/DDBJ databases">
        <title>Fictibacillus sp. nov. GDSW-R2A3 Genome sequencing and assembly.</title>
        <authorList>
            <person name="Mayilraj S."/>
        </authorList>
    </citation>
    <scope>NUCLEOTIDE SEQUENCE [LARGE SCALE GENOMIC DNA]</scope>
    <source>
        <strain evidence="4 5">GDSW-R2A3</strain>
    </source>
</reference>
<dbReference type="SMART" id="SM00448">
    <property type="entry name" value="REC"/>
    <property type="match status" value="1"/>
</dbReference>
<evidence type="ECO:0000313" key="5">
    <source>
        <dbReference type="Proteomes" id="UP000215059"/>
    </source>
</evidence>
<dbReference type="PANTHER" id="PTHR43156:SF14">
    <property type="entry name" value="PHOSPHOSERINE PHOSPHATASE RSBP"/>
    <property type="match status" value="1"/>
</dbReference>
<dbReference type="Proteomes" id="UP000215059">
    <property type="component" value="Unassembled WGS sequence"/>
</dbReference>
<dbReference type="RefSeq" id="WP_094251360.1">
    <property type="nucleotide sequence ID" value="NZ_JBHLXL010000001.1"/>
</dbReference>
<organism evidence="4 5">
    <name type="scientific">Fictibacillus aquaticus</name>
    <dbReference type="NCBI Taxonomy" id="2021314"/>
    <lineage>
        <taxon>Bacteria</taxon>
        <taxon>Bacillati</taxon>
        <taxon>Bacillota</taxon>
        <taxon>Bacilli</taxon>
        <taxon>Bacillales</taxon>
        <taxon>Fictibacillaceae</taxon>
        <taxon>Fictibacillus</taxon>
    </lineage>
</organism>
<dbReference type="SMART" id="SM00331">
    <property type="entry name" value="PP2C_SIG"/>
    <property type="match status" value="1"/>
</dbReference>
<dbReference type="GO" id="GO:0016791">
    <property type="term" value="F:phosphatase activity"/>
    <property type="evidence" value="ECO:0007669"/>
    <property type="project" value="TreeGrafter"/>
</dbReference>
<feature type="domain" description="Response regulatory" evidence="3">
    <location>
        <begin position="2"/>
        <end position="126"/>
    </location>
</feature>
<feature type="modified residue" description="4-aspartylphosphate" evidence="2">
    <location>
        <position position="59"/>
    </location>
</feature>
<proteinExistence type="predicted"/>
<dbReference type="Gene3D" id="3.60.40.10">
    <property type="entry name" value="PPM-type phosphatase domain"/>
    <property type="match status" value="1"/>
</dbReference>
<evidence type="ECO:0000259" key="3">
    <source>
        <dbReference type="PROSITE" id="PS50110"/>
    </source>
</evidence>
<dbReference type="EMBL" id="NOII01000001">
    <property type="protein sequence ID" value="OYD59399.1"/>
    <property type="molecule type" value="Genomic_DNA"/>
</dbReference>
<dbReference type="InterPro" id="IPR036457">
    <property type="entry name" value="PPM-type-like_dom_sf"/>
</dbReference>
<dbReference type="PROSITE" id="PS50110">
    <property type="entry name" value="RESPONSE_REGULATORY"/>
    <property type="match status" value="1"/>
</dbReference>
<protein>
    <submittedName>
        <fullName evidence="4">Response regulator</fullName>
    </submittedName>
</protein>
<dbReference type="AlphaFoldDB" id="A0A235FDX5"/>
<dbReference type="Pfam" id="PF00072">
    <property type="entry name" value="Response_reg"/>
    <property type="match status" value="1"/>
</dbReference>
<evidence type="ECO:0000313" key="4">
    <source>
        <dbReference type="EMBL" id="OYD59399.1"/>
    </source>
</evidence>
<dbReference type="InterPro" id="IPR011006">
    <property type="entry name" value="CheY-like_superfamily"/>
</dbReference>
<dbReference type="SUPFAM" id="SSF52172">
    <property type="entry name" value="CheY-like"/>
    <property type="match status" value="1"/>
</dbReference>
<comment type="caution">
    <text evidence="4">The sequence shown here is derived from an EMBL/GenBank/DDBJ whole genome shotgun (WGS) entry which is preliminary data.</text>
</comment>
<dbReference type="InterPro" id="IPR001789">
    <property type="entry name" value="Sig_transdc_resp-reg_receiver"/>
</dbReference>
<gene>
    <name evidence="4" type="ORF">CGZ90_05785</name>
</gene>
<dbReference type="PANTHER" id="PTHR43156">
    <property type="entry name" value="STAGE II SPORULATION PROTEIN E-RELATED"/>
    <property type="match status" value="1"/>
</dbReference>
<keyword evidence="2" id="KW-0597">Phosphoprotein</keyword>
<dbReference type="InterPro" id="IPR052016">
    <property type="entry name" value="Bact_Sigma-Reg"/>
</dbReference>
<dbReference type="SUPFAM" id="SSF81606">
    <property type="entry name" value="PP2C-like"/>
    <property type="match status" value="1"/>
</dbReference>
<dbReference type="InterPro" id="IPR001932">
    <property type="entry name" value="PPM-type_phosphatase-like_dom"/>
</dbReference>
<dbReference type="OrthoDB" id="9763484at2"/>
<keyword evidence="5" id="KW-1185">Reference proteome</keyword>
<sequence>MSILIVDDNPVNLFVIEKILKNAGYEEYVSLSSAKQLFDYMENNEKQSSKSPVDLILLDIMMPEVDGIQACQKLQQDERFKDIPVIFITAIEDSSKLADALDAGGMDYVTKPINKVELLARIRVALRLKYEKDWHAEQEQKIQRELDLAMHVQKGLLNPPLEEDNIRINVSHLPSFKLAGDMYYWHKFSENKYGIILLDMMGHGISSSLVCMFISSVLRDIIKELTDPELVIQELNRYMVLLHNPNNEYDYYFTGVYLLVDTEKKTVEYVNAGHPEGYVLVDGTELHTIERGCCAVGFFNQIDVKKSVIQYEDSIQLLLYTDGVLEANGGEEEHMMKKLRYVASEKWSNVRSPIHLVLPEEQHTGQHDDMCLMMIQAK</sequence>
<evidence type="ECO:0000256" key="1">
    <source>
        <dbReference type="ARBA" id="ARBA00022801"/>
    </source>
</evidence>